<dbReference type="PANTHER" id="PTHR42734">
    <property type="entry name" value="METAL TRANSPORT SYSTEM ATP-BINDING PROTEIN TM_0124-RELATED"/>
    <property type="match status" value="1"/>
</dbReference>
<reference evidence="5" key="1">
    <citation type="submission" date="2019-08" db="EMBL/GenBank/DDBJ databases">
        <authorList>
            <person name="Kucharzyk K."/>
            <person name="Murdoch R.W."/>
            <person name="Higgins S."/>
            <person name="Loffler F."/>
        </authorList>
    </citation>
    <scope>NUCLEOTIDE SEQUENCE</scope>
</reference>
<evidence type="ECO:0000313" key="5">
    <source>
        <dbReference type="EMBL" id="MPL87025.1"/>
    </source>
</evidence>
<dbReference type="InterPro" id="IPR003593">
    <property type="entry name" value="AAA+_ATPase"/>
</dbReference>
<gene>
    <name evidence="5" type="primary">yusV_9</name>
    <name evidence="5" type="ORF">SDC9_33017</name>
</gene>
<evidence type="ECO:0000256" key="1">
    <source>
        <dbReference type="ARBA" id="ARBA00022448"/>
    </source>
</evidence>
<dbReference type="PROSITE" id="PS50893">
    <property type="entry name" value="ABC_TRANSPORTER_2"/>
    <property type="match status" value="1"/>
</dbReference>
<dbReference type="Gene3D" id="3.40.50.300">
    <property type="entry name" value="P-loop containing nucleotide triphosphate hydrolases"/>
    <property type="match status" value="1"/>
</dbReference>
<dbReference type="SMART" id="SM00382">
    <property type="entry name" value="AAA"/>
    <property type="match status" value="1"/>
</dbReference>
<accession>A0A644V7K4</accession>
<dbReference type="InterPro" id="IPR027417">
    <property type="entry name" value="P-loop_NTPase"/>
</dbReference>
<dbReference type="PANTHER" id="PTHR42734:SF21">
    <property type="entry name" value="IRON ABC TRANSPORTER, ATP-BINDING PROTEIN"/>
    <property type="match status" value="1"/>
</dbReference>
<dbReference type="EMBL" id="VSSQ01000232">
    <property type="protein sequence ID" value="MPL87025.1"/>
    <property type="molecule type" value="Genomic_DNA"/>
</dbReference>
<sequence>MSGELLIMESLRLGYDREIYGPVDASASPGEMIALVGPNGVGKSTLLKSISGIQHFRSGVIRLDSRDIRKIGHTEIASLISFVPSQSPRAKNLSLFDMVSSGCFNRTNWLGETTEEDRMLIIETLDRVGLNGFAERDSSQLSDGEFQRAAIARSLVQQSGIILLDEPTAFLDIENKLIITRLLKKLATEEKRCIIFSTHDLQLAIKLCDKIWLMGSDGFHQGAPSELIENGAFDTMFKDSTLKFDKTLYTFV</sequence>
<evidence type="ECO:0000256" key="3">
    <source>
        <dbReference type="ARBA" id="ARBA00022840"/>
    </source>
</evidence>
<proteinExistence type="predicted"/>
<dbReference type="GO" id="GO:0005524">
    <property type="term" value="F:ATP binding"/>
    <property type="evidence" value="ECO:0007669"/>
    <property type="project" value="UniProtKB-KW"/>
</dbReference>
<dbReference type="CDD" id="cd03214">
    <property type="entry name" value="ABC_Iron-Siderophores_B12_Hemin"/>
    <property type="match status" value="1"/>
</dbReference>
<comment type="caution">
    <text evidence="5">The sequence shown here is derived from an EMBL/GenBank/DDBJ whole genome shotgun (WGS) entry which is preliminary data.</text>
</comment>
<dbReference type="GO" id="GO:0016887">
    <property type="term" value="F:ATP hydrolysis activity"/>
    <property type="evidence" value="ECO:0007669"/>
    <property type="project" value="InterPro"/>
</dbReference>
<keyword evidence="3 5" id="KW-0067">ATP-binding</keyword>
<protein>
    <submittedName>
        <fullName evidence="5">Putative siderophore transport system ATP-binding protein YusV</fullName>
    </submittedName>
</protein>
<dbReference type="Pfam" id="PF00005">
    <property type="entry name" value="ABC_tran"/>
    <property type="match status" value="1"/>
</dbReference>
<evidence type="ECO:0000256" key="2">
    <source>
        <dbReference type="ARBA" id="ARBA00022741"/>
    </source>
</evidence>
<keyword evidence="1" id="KW-0813">Transport</keyword>
<dbReference type="InterPro" id="IPR050153">
    <property type="entry name" value="Metal_Ion_Import_ABC"/>
</dbReference>
<dbReference type="SUPFAM" id="SSF52540">
    <property type="entry name" value="P-loop containing nucleoside triphosphate hydrolases"/>
    <property type="match status" value="1"/>
</dbReference>
<evidence type="ECO:0000259" key="4">
    <source>
        <dbReference type="PROSITE" id="PS50893"/>
    </source>
</evidence>
<dbReference type="AlphaFoldDB" id="A0A644V7K4"/>
<name>A0A644V7K4_9ZZZZ</name>
<organism evidence="5">
    <name type="scientific">bioreactor metagenome</name>
    <dbReference type="NCBI Taxonomy" id="1076179"/>
    <lineage>
        <taxon>unclassified sequences</taxon>
        <taxon>metagenomes</taxon>
        <taxon>ecological metagenomes</taxon>
    </lineage>
</organism>
<feature type="domain" description="ABC transporter" evidence="4">
    <location>
        <begin position="5"/>
        <end position="241"/>
    </location>
</feature>
<dbReference type="InterPro" id="IPR003439">
    <property type="entry name" value="ABC_transporter-like_ATP-bd"/>
</dbReference>
<keyword evidence="2" id="KW-0547">Nucleotide-binding</keyword>